<comment type="caution">
    <text evidence="2">The sequence shown here is derived from an EMBL/GenBank/DDBJ whole genome shotgun (WGS) entry which is preliminary data.</text>
</comment>
<keyword evidence="1" id="KW-0732">Signal</keyword>
<evidence type="ECO:0000313" key="2">
    <source>
        <dbReference type="EMBL" id="MFH8550532.1"/>
    </source>
</evidence>
<dbReference type="Gene3D" id="2.60.40.10">
    <property type="entry name" value="Immunoglobulins"/>
    <property type="match status" value="1"/>
</dbReference>
<evidence type="ECO:0000313" key="3">
    <source>
        <dbReference type="Proteomes" id="UP001610818"/>
    </source>
</evidence>
<feature type="chain" id="PRO_5047031696" evidence="1">
    <location>
        <begin position="19"/>
        <end position="150"/>
    </location>
</feature>
<feature type="signal peptide" evidence="1">
    <location>
        <begin position="1"/>
        <end position="18"/>
    </location>
</feature>
<protein>
    <submittedName>
        <fullName evidence="2">Uncharacterized protein</fullName>
    </submittedName>
</protein>
<name>A0ABW7R0I1_9ACTN</name>
<reference evidence="2 3" key="1">
    <citation type="submission" date="2024-10" db="EMBL/GenBank/DDBJ databases">
        <title>The Natural Products Discovery Center: Release of the First 8490 Sequenced Strains for Exploring Actinobacteria Biosynthetic Diversity.</title>
        <authorList>
            <person name="Kalkreuter E."/>
            <person name="Kautsar S.A."/>
            <person name="Yang D."/>
            <person name="Bader C.D."/>
            <person name="Teijaro C.N."/>
            <person name="Fluegel L."/>
            <person name="Davis C.M."/>
            <person name="Simpson J.R."/>
            <person name="Lauterbach L."/>
            <person name="Steele A.D."/>
            <person name="Gui C."/>
            <person name="Meng S."/>
            <person name="Li G."/>
            <person name="Viehrig K."/>
            <person name="Ye F."/>
            <person name="Su P."/>
            <person name="Kiefer A.F."/>
            <person name="Nichols A."/>
            <person name="Cepeda A.J."/>
            <person name="Yan W."/>
            <person name="Fan B."/>
            <person name="Jiang Y."/>
            <person name="Adhikari A."/>
            <person name="Zheng C.-J."/>
            <person name="Schuster L."/>
            <person name="Cowan T.M."/>
            <person name="Smanski M.J."/>
            <person name="Chevrette M.G."/>
            <person name="De Carvalho L.P.S."/>
            <person name="Shen B."/>
        </authorList>
    </citation>
    <scope>NUCLEOTIDE SEQUENCE [LARGE SCALE GENOMIC DNA]</scope>
    <source>
        <strain evidence="2 3">NPDC017990</strain>
    </source>
</reference>
<accession>A0ABW7R0I1</accession>
<sequence length="150" mass="15985">MGAMVAIVGTLSVSPSQAAVSVAGTPGTPSLPRVSAGPYEGFQFCGATLPVVYPSVFTQFAATVEPSEGDPSYPFPSYSEMKGRFEIARPGSEGAPLIEETRPTHGGRVFSLPLAAALPEGSYRWRVRAEDHSLTSSWTAWCDFTVRRTI</sequence>
<dbReference type="InterPro" id="IPR013783">
    <property type="entry name" value="Ig-like_fold"/>
</dbReference>
<gene>
    <name evidence="2" type="ORF">ACH4F9_36620</name>
</gene>
<proteinExistence type="predicted"/>
<dbReference type="Proteomes" id="UP001610818">
    <property type="component" value="Unassembled WGS sequence"/>
</dbReference>
<evidence type="ECO:0000256" key="1">
    <source>
        <dbReference type="SAM" id="SignalP"/>
    </source>
</evidence>
<organism evidence="2 3">
    <name type="scientific">Streptomyces longisporoflavus</name>
    <dbReference type="NCBI Taxonomy" id="28044"/>
    <lineage>
        <taxon>Bacteria</taxon>
        <taxon>Bacillati</taxon>
        <taxon>Actinomycetota</taxon>
        <taxon>Actinomycetes</taxon>
        <taxon>Kitasatosporales</taxon>
        <taxon>Streptomycetaceae</taxon>
        <taxon>Streptomyces</taxon>
    </lineage>
</organism>
<keyword evidence="3" id="KW-1185">Reference proteome</keyword>
<dbReference type="RefSeq" id="WP_397717044.1">
    <property type="nucleotide sequence ID" value="NZ_JBIRGN010000008.1"/>
</dbReference>
<dbReference type="EMBL" id="JBIRGQ010000008">
    <property type="protein sequence ID" value="MFH8550532.1"/>
    <property type="molecule type" value="Genomic_DNA"/>
</dbReference>